<name>A0A2G9H7T2_9LAMI</name>
<dbReference type="PANTHER" id="PTHR31642:SF26">
    <property type="entry name" value="HXXXD-TYPE ACYL-TRANSFERASE FAMILY PROTEIN"/>
    <property type="match status" value="1"/>
</dbReference>
<evidence type="ECO:0000313" key="2">
    <source>
        <dbReference type="EMBL" id="PIN13572.1"/>
    </source>
</evidence>
<dbReference type="OrthoDB" id="671439at2759"/>
<evidence type="ECO:0000256" key="1">
    <source>
        <dbReference type="ARBA" id="ARBA00009861"/>
    </source>
</evidence>
<accession>A0A2G9H7T2</accession>
<dbReference type="Gene3D" id="3.30.559.10">
    <property type="entry name" value="Chloramphenicol acetyltransferase-like domain"/>
    <property type="match status" value="2"/>
</dbReference>
<dbReference type="InterPro" id="IPR050317">
    <property type="entry name" value="Plant_Fungal_Acyltransferase"/>
</dbReference>
<organism evidence="2 3">
    <name type="scientific">Handroanthus impetiginosus</name>
    <dbReference type="NCBI Taxonomy" id="429701"/>
    <lineage>
        <taxon>Eukaryota</taxon>
        <taxon>Viridiplantae</taxon>
        <taxon>Streptophyta</taxon>
        <taxon>Embryophyta</taxon>
        <taxon>Tracheophyta</taxon>
        <taxon>Spermatophyta</taxon>
        <taxon>Magnoliopsida</taxon>
        <taxon>eudicotyledons</taxon>
        <taxon>Gunneridae</taxon>
        <taxon>Pentapetalae</taxon>
        <taxon>asterids</taxon>
        <taxon>lamiids</taxon>
        <taxon>Lamiales</taxon>
        <taxon>Bignoniaceae</taxon>
        <taxon>Crescentiina</taxon>
        <taxon>Tabebuia alliance</taxon>
        <taxon>Handroanthus</taxon>
    </lineage>
</organism>
<sequence length="442" mass="49682">MAEISIICKRTVVSTKPVVPRKFNLLSVLDRVMEGNHLRMAFYYDFPTRRRPGELTKKLRESMSEMLSDFPVVIGRLVRNPEGRWTVKCNDAGLRMVEARAKGTVNEWLKNVDREKEMKLIHWEEMFHKPYFWSTFYVQITEFENGGLAIGLSCSHLLSDPTSATIVIKAWADTTLKGEIVSPPLFNPLPSPKEGNKNTNNLISHYKSVIQNSPQISDTKRTTIALQFNQQMVRSCISMAATPNAQDHELMPFEALAALFWTRISKLKGRKSSLVDMSICLDMRKVLGLDKGFFGNCMVYKMVQGDGLDENEVSKAAGFIKEAVSRMESDEVMDLIDWLEQENCENPPLMNGSHLICVSLENGDAYSAVFEENWSLVRVSYYIEPAVGPGQIVIGPSPGIDGPDGRVVAVTLPEDEAEKLLEDEVIRKFAPTVLLGLNKKLS</sequence>
<keyword evidence="3" id="KW-1185">Reference proteome</keyword>
<dbReference type="GO" id="GO:0016747">
    <property type="term" value="F:acyltransferase activity, transferring groups other than amino-acyl groups"/>
    <property type="evidence" value="ECO:0007669"/>
    <property type="project" value="TreeGrafter"/>
</dbReference>
<gene>
    <name evidence="2" type="ORF">CDL12_13807</name>
</gene>
<reference evidence="3" key="1">
    <citation type="journal article" date="2018" name="Gigascience">
        <title>Genome assembly of the Pink Ipe (Handroanthus impetiginosus, Bignoniaceae), a highly valued, ecologically keystone Neotropical timber forest tree.</title>
        <authorList>
            <person name="Silva-Junior O.B."/>
            <person name="Grattapaglia D."/>
            <person name="Novaes E."/>
            <person name="Collevatti R.G."/>
        </authorList>
    </citation>
    <scope>NUCLEOTIDE SEQUENCE [LARGE SCALE GENOMIC DNA]</scope>
    <source>
        <strain evidence="3">cv. UFG-1</strain>
    </source>
</reference>
<dbReference type="Pfam" id="PF02458">
    <property type="entry name" value="Transferase"/>
    <property type="match status" value="1"/>
</dbReference>
<protein>
    <recommendedName>
        <fullName evidence="4">Shikimate O-hydroxycinnamoyltransferase</fullName>
    </recommendedName>
</protein>
<dbReference type="PANTHER" id="PTHR31642">
    <property type="entry name" value="TRICHOTHECENE 3-O-ACETYLTRANSFERASE"/>
    <property type="match status" value="1"/>
</dbReference>
<comment type="caution">
    <text evidence="2">The sequence shown here is derived from an EMBL/GenBank/DDBJ whole genome shotgun (WGS) entry which is preliminary data.</text>
</comment>
<dbReference type="EMBL" id="NKXS01002450">
    <property type="protein sequence ID" value="PIN13572.1"/>
    <property type="molecule type" value="Genomic_DNA"/>
</dbReference>
<dbReference type="Proteomes" id="UP000231279">
    <property type="component" value="Unassembled WGS sequence"/>
</dbReference>
<dbReference type="AlphaFoldDB" id="A0A2G9H7T2"/>
<proteinExistence type="inferred from homology"/>
<comment type="similarity">
    <text evidence="1">Belongs to the plant acyltransferase family.</text>
</comment>
<dbReference type="InterPro" id="IPR023213">
    <property type="entry name" value="CAT-like_dom_sf"/>
</dbReference>
<evidence type="ECO:0008006" key="4">
    <source>
        <dbReference type="Google" id="ProtNLM"/>
    </source>
</evidence>
<evidence type="ECO:0000313" key="3">
    <source>
        <dbReference type="Proteomes" id="UP000231279"/>
    </source>
</evidence>